<feature type="region of interest" description="Disordered" evidence="6">
    <location>
        <begin position="452"/>
        <end position="496"/>
    </location>
</feature>
<keyword evidence="5" id="KW-0735">Signal-anchor</keyword>
<keyword evidence="5" id="KW-0812">Transmembrane</keyword>
<dbReference type="OrthoDB" id="439943at2759"/>
<proteinExistence type="inferred from homology"/>
<dbReference type="InParanoid" id="A0A448YQR8"/>
<dbReference type="AlphaFoldDB" id="A0A448YQR8"/>
<evidence type="ECO:0000256" key="1">
    <source>
        <dbReference type="ARBA" id="ARBA00004606"/>
    </source>
</evidence>
<dbReference type="EMBL" id="CAACVR010000037">
    <property type="protein sequence ID" value="VEU23217.1"/>
    <property type="molecule type" value="Genomic_DNA"/>
</dbReference>
<gene>
    <name evidence="7" type="ORF">BRENAR_LOCUS3948</name>
</gene>
<feature type="compositionally biased region" description="Basic and acidic residues" evidence="6">
    <location>
        <begin position="452"/>
        <end position="484"/>
    </location>
</feature>
<dbReference type="GO" id="GO:0000026">
    <property type="term" value="F:alpha-1,2-mannosyltransferase activity"/>
    <property type="evidence" value="ECO:0007669"/>
    <property type="project" value="TreeGrafter"/>
</dbReference>
<dbReference type="PANTHER" id="PTHR31121">
    <property type="entry name" value="ALPHA-1,2 MANNOSYLTRANSFERASE KTR1"/>
    <property type="match status" value="1"/>
</dbReference>
<organism evidence="7 8">
    <name type="scientific">Brettanomyces naardenensis</name>
    <name type="common">Yeast</name>
    <dbReference type="NCBI Taxonomy" id="13370"/>
    <lineage>
        <taxon>Eukaryota</taxon>
        <taxon>Fungi</taxon>
        <taxon>Dikarya</taxon>
        <taxon>Ascomycota</taxon>
        <taxon>Saccharomycotina</taxon>
        <taxon>Pichiomycetes</taxon>
        <taxon>Pichiales</taxon>
        <taxon>Pichiaceae</taxon>
        <taxon>Brettanomyces</taxon>
    </lineage>
</organism>
<evidence type="ECO:0000313" key="7">
    <source>
        <dbReference type="EMBL" id="VEU23217.1"/>
    </source>
</evidence>
<evidence type="ECO:0000256" key="4">
    <source>
        <dbReference type="ARBA" id="ARBA00022679"/>
    </source>
</evidence>
<name>A0A448YQR8_BRENA</name>
<dbReference type="SUPFAM" id="SSF53448">
    <property type="entry name" value="Nucleotide-diphospho-sugar transferases"/>
    <property type="match status" value="1"/>
</dbReference>
<comment type="similarity">
    <text evidence="2">Belongs to the glycosyltransferase 15 family.</text>
</comment>
<dbReference type="Gene3D" id="3.90.550.10">
    <property type="entry name" value="Spore Coat Polysaccharide Biosynthesis Protein SpsA, Chain A"/>
    <property type="match status" value="1"/>
</dbReference>
<protein>
    <submittedName>
        <fullName evidence="7">DEKNAAC104347</fullName>
    </submittedName>
</protein>
<dbReference type="InterPro" id="IPR002685">
    <property type="entry name" value="Glyco_trans_15"/>
</dbReference>
<dbReference type="GO" id="GO:0005794">
    <property type="term" value="C:Golgi apparatus"/>
    <property type="evidence" value="ECO:0007669"/>
    <property type="project" value="TreeGrafter"/>
</dbReference>
<evidence type="ECO:0000256" key="5">
    <source>
        <dbReference type="ARBA" id="ARBA00022968"/>
    </source>
</evidence>
<dbReference type="Proteomes" id="UP000290900">
    <property type="component" value="Unassembled WGS sequence"/>
</dbReference>
<dbReference type="PANTHER" id="PTHR31121:SF6">
    <property type="entry name" value="ALPHA-1,2 MANNOSYLTRANSFERASE KTR1"/>
    <property type="match status" value="1"/>
</dbReference>
<feature type="compositionally biased region" description="Low complexity" evidence="6">
    <location>
        <begin position="1"/>
        <end position="25"/>
    </location>
</feature>
<dbReference type="InterPro" id="IPR029044">
    <property type="entry name" value="Nucleotide-diphossugar_trans"/>
</dbReference>
<evidence type="ECO:0000256" key="2">
    <source>
        <dbReference type="ARBA" id="ARBA00007677"/>
    </source>
</evidence>
<keyword evidence="4" id="KW-0808">Transferase</keyword>
<keyword evidence="3" id="KW-0328">Glycosyltransferase</keyword>
<dbReference type="GO" id="GO:0016020">
    <property type="term" value="C:membrane"/>
    <property type="evidence" value="ECO:0007669"/>
    <property type="project" value="UniProtKB-SubCell"/>
</dbReference>
<dbReference type="GO" id="GO:0000032">
    <property type="term" value="P:cell wall mannoprotein biosynthetic process"/>
    <property type="evidence" value="ECO:0007669"/>
    <property type="project" value="TreeGrafter"/>
</dbReference>
<keyword evidence="8" id="KW-1185">Reference proteome</keyword>
<sequence>MTTTTTFTPTTDAQAVSSEPSTSPEPSLPPEHVTVAQTTLRIPQLSEDQLRDELKGLRVEKNEGDTDNPLDGTILNNALRTNPNEAPLPDEYIGSMTNKYAPYELYRVVKKTYGNGSKVPRATLFTLVRNSELFDILESIQRLENRFNGRMNYDWVFMNDEPFSDQFIELTSAMVSGTARYGIIPREHWSYPEWIDQDKARAVRESRKFSNIIYGSSESYRHMCRYNSMFFYKHPIMNDYDLYWRVEPNVDFMCDILEDPFRYMEETQTQYGFTIAFQEIARTVETLWERSMGYFLRNDTVKNQLPESNLLGFVSDDEGKSYNMCHFWTNFEIANLNFYRSEMYNGYVEYLDRFGGYFYERWGDAPIHSIAASLMLKPEKVHVFGNIAYRHTVSGSCPLDDELIRKARCTCDPKRDWTISSPQPCNMKYLKVSGQKTMKDFDKYVGLLEEDRRKEEENRKKEREMLREATRRRAEERREKEERRKKMMKELANADA</sequence>
<comment type="subcellular location">
    <subcellularLocation>
        <location evidence="1">Membrane</location>
        <topology evidence="1">Single-pass type II membrane protein</topology>
    </subcellularLocation>
</comment>
<dbReference type="GO" id="GO:0006487">
    <property type="term" value="P:protein N-linked glycosylation"/>
    <property type="evidence" value="ECO:0007669"/>
    <property type="project" value="TreeGrafter"/>
</dbReference>
<dbReference type="GO" id="GO:0006493">
    <property type="term" value="P:protein O-linked glycosylation"/>
    <property type="evidence" value="ECO:0007669"/>
    <property type="project" value="TreeGrafter"/>
</dbReference>
<accession>A0A448YQR8</accession>
<evidence type="ECO:0000313" key="8">
    <source>
        <dbReference type="Proteomes" id="UP000290900"/>
    </source>
</evidence>
<dbReference type="FunFam" id="3.90.550.10:FF:000051">
    <property type="entry name" value="Alpha-1,2-mannosyltransferase (Ktr4)"/>
    <property type="match status" value="1"/>
</dbReference>
<dbReference type="Pfam" id="PF01793">
    <property type="entry name" value="Glyco_transf_15"/>
    <property type="match status" value="1"/>
</dbReference>
<evidence type="ECO:0000256" key="6">
    <source>
        <dbReference type="SAM" id="MobiDB-lite"/>
    </source>
</evidence>
<feature type="region of interest" description="Disordered" evidence="6">
    <location>
        <begin position="1"/>
        <end position="31"/>
    </location>
</feature>
<reference evidence="7 8" key="1">
    <citation type="submission" date="2018-12" db="EMBL/GenBank/DDBJ databases">
        <authorList>
            <person name="Tiukova I."/>
            <person name="Dainat J."/>
        </authorList>
    </citation>
    <scope>NUCLEOTIDE SEQUENCE [LARGE SCALE GENOMIC DNA]</scope>
</reference>
<evidence type="ECO:0000256" key="3">
    <source>
        <dbReference type="ARBA" id="ARBA00022676"/>
    </source>
</evidence>